<evidence type="ECO:0000259" key="3">
    <source>
        <dbReference type="Pfam" id="PF01156"/>
    </source>
</evidence>
<dbReference type="EMBL" id="FPKU01000003">
    <property type="protein sequence ID" value="SFZ86493.1"/>
    <property type="molecule type" value="Genomic_DNA"/>
</dbReference>
<evidence type="ECO:0000256" key="2">
    <source>
        <dbReference type="ARBA" id="ARBA00023295"/>
    </source>
</evidence>
<organism evidence="4 5">
    <name type="scientific">Devosia enhydra</name>
    <dbReference type="NCBI Taxonomy" id="665118"/>
    <lineage>
        <taxon>Bacteria</taxon>
        <taxon>Pseudomonadati</taxon>
        <taxon>Pseudomonadota</taxon>
        <taxon>Alphaproteobacteria</taxon>
        <taxon>Hyphomicrobiales</taxon>
        <taxon>Devosiaceae</taxon>
        <taxon>Devosia</taxon>
    </lineage>
</organism>
<dbReference type="InterPro" id="IPR036452">
    <property type="entry name" value="Ribo_hydro-like"/>
</dbReference>
<protein>
    <submittedName>
        <fullName evidence="4">Pyrimidine-specific ribonucleoside hydrolase</fullName>
    </submittedName>
</protein>
<dbReference type="RefSeq" id="WP_072346089.1">
    <property type="nucleotide sequence ID" value="NZ_FPKU01000003.1"/>
</dbReference>
<gene>
    <name evidence="4" type="ORF">SAMN02983003_3675</name>
</gene>
<dbReference type="STRING" id="665118.SAMN02983003_3675"/>
<accession>A0A1K2I282</accession>
<name>A0A1K2I282_9HYPH</name>
<dbReference type="GO" id="GO:0006152">
    <property type="term" value="P:purine nucleoside catabolic process"/>
    <property type="evidence" value="ECO:0007669"/>
    <property type="project" value="TreeGrafter"/>
</dbReference>
<keyword evidence="5" id="KW-1185">Reference proteome</keyword>
<proteinExistence type="predicted"/>
<evidence type="ECO:0000313" key="4">
    <source>
        <dbReference type="EMBL" id="SFZ86493.1"/>
    </source>
</evidence>
<dbReference type="GO" id="GO:0008477">
    <property type="term" value="F:purine nucleosidase activity"/>
    <property type="evidence" value="ECO:0007669"/>
    <property type="project" value="TreeGrafter"/>
</dbReference>
<evidence type="ECO:0000313" key="5">
    <source>
        <dbReference type="Proteomes" id="UP000183447"/>
    </source>
</evidence>
<reference evidence="4 5" key="1">
    <citation type="submission" date="2016-11" db="EMBL/GenBank/DDBJ databases">
        <authorList>
            <person name="Jaros S."/>
            <person name="Januszkiewicz K."/>
            <person name="Wedrychowicz H."/>
        </authorList>
    </citation>
    <scope>NUCLEOTIDE SEQUENCE [LARGE SCALE GENOMIC DNA]</scope>
    <source>
        <strain evidence="4 5">ATCC 23634</strain>
    </source>
</reference>
<dbReference type="Proteomes" id="UP000183447">
    <property type="component" value="Unassembled WGS sequence"/>
</dbReference>
<evidence type="ECO:0000256" key="1">
    <source>
        <dbReference type="ARBA" id="ARBA00022801"/>
    </source>
</evidence>
<dbReference type="AlphaFoldDB" id="A0A1K2I282"/>
<keyword evidence="2" id="KW-0326">Glycosidase</keyword>
<dbReference type="GO" id="GO:0045437">
    <property type="term" value="F:uridine nucleosidase activity"/>
    <property type="evidence" value="ECO:0007669"/>
    <property type="project" value="UniProtKB-ARBA"/>
</dbReference>
<keyword evidence="1 4" id="KW-0378">Hydrolase</keyword>
<sequence>MSRRVIIDTDPGLDDAVAILLALADPALDVIGITSVAGNIGIALTTRNAGRLLAAMGCGDVPVAIGAIGPLQGRTIDEAAIHGDDGLGGVKLPEPDHPPKPDAVLWLAETLRAHPAGSIDLLALGPLTNLALLLRQDPDAARRLGRVIAMGGAIDEPGNVGTRSEFNCAADPHAVAEVLAAGLDLTLVPLDVTRKVRANRQDVAELMAGSTVAAQLSGAFVAAYFQTAILKESRPLHDPLVMLLAVAPELFALEPMWLTVERDDPIEAGALSRDPEGQPVLVAMGIDAPSAMARLKAGLGGAAGRP</sequence>
<dbReference type="Gene3D" id="3.90.245.10">
    <property type="entry name" value="Ribonucleoside hydrolase-like"/>
    <property type="match status" value="1"/>
</dbReference>
<dbReference type="GO" id="GO:0005829">
    <property type="term" value="C:cytosol"/>
    <property type="evidence" value="ECO:0007669"/>
    <property type="project" value="TreeGrafter"/>
</dbReference>
<dbReference type="InterPro" id="IPR001910">
    <property type="entry name" value="Inosine/uridine_hydrolase_dom"/>
</dbReference>
<dbReference type="InterPro" id="IPR023186">
    <property type="entry name" value="IUNH"/>
</dbReference>
<dbReference type="PANTHER" id="PTHR12304">
    <property type="entry name" value="INOSINE-URIDINE PREFERRING NUCLEOSIDE HYDROLASE"/>
    <property type="match status" value="1"/>
</dbReference>
<dbReference type="PROSITE" id="PS01247">
    <property type="entry name" value="IUNH"/>
    <property type="match status" value="1"/>
</dbReference>
<dbReference type="OrthoDB" id="9797882at2"/>
<dbReference type="SUPFAM" id="SSF53590">
    <property type="entry name" value="Nucleoside hydrolase"/>
    <property type="match status" value="1"/>
</dbReference>
<dbReference type="InterPro" id="IPR015910">
    <property type="entry name" value="I/U_nuclsd_hydro_CS"/>
</dbReference>
<dbReference type="Pfam" id="PF01156">
    <property type="entry name" value="IU_nuc_hydro"/>
    <property type="match status" value="1"/>
</dbReference>
<dbReference type="PANTHER" id="PTHR12304:SF4">
    <property type="entry name" value="URIDINE NUCLEOSIDASE"/>
    <property type="match status" value="1"/>
</dbReference>
<feature type="domain" description="Inosine/uridine-preferring nucleoside hydrolase" evidence="3">
    <location>
        <begin position="5"/>
        <end position="289"/>
    </location>
</feature>